<gene>
    <name evidence="3" type="ORF">A2Y62_10815</name>
</gene>
<evidence type="ECO:0000313" key="4">
    <source>
        <dbReference type="Proteomes" id="UP000178943"/>
    </source>
</evidence>
<dbReference type="Proteomes" id="UP000178943">
    <property type="component" value="Unassembled WGS sequence"/>
</dbReference>
<dbReference type="InterPro" id="IPR001296">
    <property type="entry name" value="Glyco_trans_1"/>
</dbReference>
<sequence length="379" mass="43237">MIHFKYDVCIITSKECGNNNHWNEHFVISNALPENLEKSSKNSTEKGEISILPLVSHWSWSGIRQILKEIKKMKPDIVLIQYVPNMYNYFGVPVWVIALVLLIKLFGYKLAVEFHEVAIFVSSGIKYLPIAVLQRCIAYTLCLFADVCFTSMTGYSRMLQFWNKNIRVIPVGSNIIVKDPKSSLLRKEISALKNELSEKKYFMLSSFGSSADYRGHNILLNVIKKEKSLKFIFIGEGPQISKRAEELGIKDRVLVTGHLKSDIVYKYLAISDLFICLNVAPKSGIGMKSCALMAAFYAGLPILGYKGIFTETAILKHLENVFLIENCNEIQLHEAIREVMNNDVLKQKLRKGACKLFNEYIAWDRIAEEFIKGFKSINR</sequence>
<accession>A0A1F5VUN7</accession>
<dbReference type="Pfam" id="PF00534">
    <property type="entry name" value="Glycos_transf_1"/>
    <property type="match status" value="1"/>
</dbReference>
<organism evidence="3 4">
    <name type="scientific">Candidatus Fischerbacteria bacterium RBG_13_37_8</name>
    <dbReference type="NCBI Taxonomy" id="1817863"/>
    <lineage>
        <taxon>Bacteria</taxon>
        <taxon>Candidatus Fischeribacteriota</taxon>
    </lineage>
</organism>
<comment type="caution">
    <text evidence="3">The sequence shown here is derived from an EMBL/GenBank/DDBJ whole genome shotgun (WGS) entry which is preliminary data.</text>
</comment>
<dbReference type="GO" id="GO:0016757">
    <property type="term" value="F:glycosyltransferase activity"/>
    <property type="evidence" value="ECO:0007669"/>
    <property type="project" value="InterPro"/>
</dbReference>
<name>A0A1F5VUN7_9BACT</name>
<keyword evidence="1" id="KW-0472">Membrane</keyword>
<dbReference type="PANTHER" id="PTHR12526">
    <property type="entry name" value="GLYCOSYLTRANSFERASE"/>
    <property type="match status" value="1"/>
</dbReference>
<feature type="domain" description="Glycosyl transferase family 1" evidence="2">
    <location>
        <begin position="196"/>
        <end position="353"/>
    </location>
</feature>
<dbReference type="Gene3D" id="3.40.50.2000">
    <property type="entry name" value="Glycogen Phosphorylase B"/>
    <property type="match status" value="2"/>
</dbReference>
<dbReference type="CDD" id="cd03801">
    <property type="entry name" value="GT4_PimA-like"/>
    <property type="match status" value="1"/>
</dbReference>
<dbReference type="EMBL" id="MFGW01000074">
    <property type="protein sequence ID" value="OGF67038.1"/>
    <property type="molecule type" value="Genomic_DNA"/>
</dbReference>
<dbReference type="AlphaFoldDB" id="A0A1F5VUN7"/>
<proteinExistence type="predicted"/>
<dbReference type="STRING" id="1817863.A2Y62_10815"/>
<keyword evidence="1" id="KW-0812">Transmembrane</keyword>
<evidence type="ECO:0000256" key="1">
    <source>
        <dbReference type="SAM" id="Phobius"/>
    </source>
</evidence>
<feature type="transmembrane region" description="Helical" evidence="1">
    <location>
        <begin position="87"/>
        <end position="107"/>
    </location>
</feature>
<reference evidence="3 4" key="1">
    <citation type="journal article" date="2016" name="Nat. Commun.">
        <title>Thousands of microbial genomes shed light on interconnected biogeochemical processes in an aquifer system.</title>
        <authorList>
            <person name="Anantharaman K."/>
            <person name="Brown C.T."/>
            <person name="Hug L.A."/>
            <person name="Sharon I."/>
            <person name="Castelle C.J."/>
            <person name="Probst A.J."/>
            <person name="Thomas B.C."/>
            <person name="Singh A."/>
            <person name="Wilkins M.J."/>
            <person name="Karaoz U."/>
            <person name="Brodie E.L."/>
            <person name="Williams K.H."/>
            <person name="Hubbard S.S."/>
            <person name="Banfield J.F."/>
        </authorList>
    </citation>
    <scope>NUCLEOTIDE SEQUENCE [LARGE SCALE GENOMIC DNA]</scope>
</reference>
<dbReference type="SUPFAM" id="SSF53756">
    <property type="entry name" value="UDP-Glycosyltransferase/glycogen phosphorylase"/>
    <property type="match status" value="1"/>
</dbReference>
<evidence type="ECO:0000259" key="2">
    <source>
        <dbReference type="Pfam" id="PF00534"/>
    </source>
</evidence>
<keyword evidence="1" id="KW-1133">Transmembrane helix</keyword>
<evidence type="ECO:0000313" key="3">
    <source>
        <dbReference type="EMBL" id="OGF67038.1"/>
    </source>
</evidence>
<protein>
    <recommendedName>
        <fullName evidence="2">Glycosyl transferase family 1 domain-containing protein</fullName>
    </recommendedName>
</protein>